<dbReference type="Proteomes" id="UP000663843">
    <property type="component" value="Unassembled WGS sequence"/>
</dbReference>
<comment type="caution">
    <text evidence="2">The sequence shown here is derived from an EMBL/GenBank/DDBJ whole genome shotgun (WGS) entry which is preliminary data.</text>
</comment>
<name>A0A8H2XLJ4_9AGAM</name>
<dbReference type="EMBL" id="CAJMWT010002028">
    <property type="protein sequence ID" value="CAE6430001.1"/>
    <property type="molecule type" value="Genomic_DNA"/>
</dbReference>
<feature type="region of interest" description="Disordered" evidence="1">
    <location>
        <begin position="372"/>
        <end position="392"/>
    </location>
</feature>
<dbReference type="PANTHER" id="PTHR14659:SF1">
    <property type="entry name" value="ALPHA- AND GAMMA-ADAPTIN-BINDING PROTEIN P34"/>
    <property type="match status" value="1"/>
</dbReference>
<dbReference type="AlphaFoldDB" id="A0A8H2XLJ4"/>
<protein>
    <submittedName>
        <fullName evidence="2">Uncharacterized protein</fullName>
    </submittedName>
</protein>
<dbReference type="Gene3D" id="3.40.50.11960">
    <property type="match status" value="1"/>
</dbReference>
<proteinExistence type="predicted"/>
<accession>A0A8H2XLJ4</accession>
<evidence type="ECO:0000313" key="2">
    <source>
        <dbReference type="EMBL" id="CAE6430001.1"/>
    </source>
</evidence>
<dbReference type="InterPro" id="IPR019341">
    <property type="entry name" value="Alpha/Gamma-adaptin-bd_p34"/>
</dbReference>
<sequence length="392" mass="42908">MEPTELSLSPSCRILLVSKTNDQNQELVSLLGPFTSNPLTPNPTDGAYIEWTIKNKYYTAPVHLYLHQVSKPPAKPLWPPEADNERVPALIFVFQKNQPYRDVFLSMKEAYLAHDTEVALAVSLPTSSGDINPSTDSFDSIEEFFSDHGFEYIDAEDSPEAAEYSDHLQYDVRGIPRILEALNMIMWPSMVRTATGGLRRTQAEAEQGDPSATIFEHSFATVSDTAPPDHPSLFDVGSQSTSHSLAELNAWLDDNDSWAPVSQDRQSATAAGSSSEAGATKDGFDDDFTEFLSAPPETHPDAGLPSSAEIHATTERIFGQDSEAPGGLDLTSILGALEAMRLEIGAIEDMEERRKAAARVALGLAAGLGIDERDEDEEGLDEELMRELHQIQ</sequence>
<organism evidence="2 3">
    <name type="scientific">Rhizoctonia solani</name>
    <dbReference type="NCBI Taxonomy" id="456999"/>
    <lineage>
        <taxon>Eukaryota</taxon>
        <taxon>Fungi</taxon>
        <taxon>Dikarya</taxon>
        <taxon>Basidiomycota</taxon>
        <taxon>Agaricomycotina</taxon>
        <taxon>Agaricomycetes</taxon>
        <taxon>Cantharellales</taxon>
        <taxon>Ceratobasidiaceae</taxon>
        <taxon>Rhizoctonia</taxon>
    </lineage>
</organism>
<gene>
    <name evidence="2" type="ORF">RDB_LOCUS62857</name>
</gene>
<evidence type="ECO:0000313" key="3">
    <source>
        <dbReference type="Proteomes" id="UP000663843"/>
    </source>
</evidence>
<feature type="compositionally biased region" description="Low complexity" evidence="1">
    <location>
        <begin position="267"/>
        <end position="280"/>
    </location>
</feature>
<evidence type="ECO:0000256" key="1">
    <source>
        <dbReference type="SAM" id="MobiDB-lite"/>
    </source>
</evidence>
<reference evidence="2" key="1">
    <citation type="submission" date="2021-01" db="EMBL/GenBank/DDBJ databases">
        <authorList>
            <person name="Kaushik A."/>
        </authorList>
    </citation>
    <scope>NUCLEOTIDE SEQUENCE</scope>
    <source>
        <strain evidence="2">AG2-2IIIB</strain>
    </source>
</reference>
<feature type="compositionally biased region" description="Basic and acidic residues" evidence="1">
    <location>
        <begin position="383"/>
        <end position="392"/>
    </location>
</feature>
<feature type="compositionally biased region" description="Acidic residues" evidence="1">
    <location>
        <begin position="372"/>
        <end position="382"/>
    </location>
</feature>
<dbReference type="PANTHER" id="PTHR14659">
    <property type="entry name" value="ALPHA- AND GAMMA-ADAPTIN-BINDING PROTEIN P34"/>
    <property type="match status" value="1"/>
</dbReference>
<feature type="region of interest" description="Disordered" evidence="1">
    <location>
        <begin position="256"/>
        <end position="306"/>
    </location>
</feature>